<dbReference type="GO" id="GO:0004623">
    <property type="term" value="F:phospholipase A2 activity"/>
    <property type="evidence" value="ECO:0007669"/>
    <property type="project" value="UniProtKB-EC"/>
</dbReference>
<evidence type="ECO:0000256" key="2">
    <source>
        <dbReference type="ARBA" id="ARBA00001604"/>
    </source>
</evidence>
<keyword evidence="9 17" id="KW-0378">Hydrolase</keyword>
<comment type="subcellular location">
    <subcellularLocation>
        <location evidence="17">Cell outer membrane</location>
        <topology evidence="17">Multi-pass membrane protein</topology>
    </subcellularLocation>
    <text evidence="17">One of the very few enzymes located there.</text>
</comment>
<evidence type="ECO:0000256" key="14">
    <source>
        <dbReference type="ARBA" id="ARBA00023237"/>
    </source>
</evidence>
<dbReference type="GO" id="GO:0046872">
    <property type="term" value="F:metal ion binding"/>
    <property type="evidence" value="ECO:0007669"/>
    <property type="project" value="UniProtKB-KW"/>
</dbReference>
<evidence type="ECO:0000313" key="18">
    <source>
        <dbReference type="EMBL" id="TFY98352.1"/>
    </source>
</evidence>
<evidence type="ECO:0000256" key="9">
    <source>
        <dbReference type="ARBA" id="ARBA00022801"/>
    </source>
</evidence>
<comment type="cofactor">
    <cofactor evidence="17">
        <name>Ca(2+)</name>
        <dbReference type="ChEBI" id="CHEBI:29108"/>
    </cofactor>
    <text evidence="17">Binds 1 Ca(2+) ion per monomer. In the dimeric form the Ca(2+) is bound by different amino acids with binding of each Ca(2+) shared with ligands coming from each monomer. The Ca(2+) ion may have a role in catalysis.</text>
</comment>
<comment type="subunit">
    <text evidence="4 17">Homodimer; dimerization is reversible, and the dimeric form is the active one.</text>
</comment>
<evidence type="ECO:0000256" key="10">
    <source>
        <dbReference type="ARBA" id="ARBA00022837"/>
    </source>
</evidence>
<evidence type="ECO:0000256" key="15">
    <source>
        <dbReference type="PIRSR" id="PIRSR603187-1"/>
    </source>
</evidence>
<sequence>MPFPRRLSRSLFAAALLTSAGALHAQTDPWQACTALDDPQARLACYDRWAAAQREAAQQAASPATPSAAPPVDAGAAKAVREALAATRGGGLRLTRKQGCHNPELTGLSAAWELEDTSDCGTFGLRGYRPTSIAVVASDSVNKQPTSPNPLNNAAAPQPYRNTETRLQLSVRTKLATGLLPVRDPTLNDSLWFGYTQQSYWQLFTPAISRPFRSTDHEPELFYLYPLQAADASRWRLRFGGIGISHQSNGQSLPLSRSWNRVYLMAGAERGDVVVQARVWQRIHESAANDDNPNISSFIGRAEGVVNWRANLDNQLRLTVRHNLQRDARGSVRLEWFHTLAGSGGEGLQLHTQLFSGYGDSLLDYNRRRTMLSIGLSLSDW</sequence>
<keyword evidence="6" id="KW-0812">Transmembrane</keyword>
<evidence type="ECO:0000256" key="3">
    <source>
        <dbReference type="ARBA" id="ARBA00010525"/>
    </source>
</evidence>
<protein>
    <recommendedName>
        <fullName evidence="17">Phospholipase A1</fullName>
        <ecNumber evidence="17">3.1.1.32</ecNumber>
        <ecNumber evidence="17">3.1.1.4</ecNumber>
    </recommendedName>
    <alternativeName>
        <fullName evidence="17">Phosphatidylcholine 1-acylhydrolase</fullName>
    </alternativeName>
</protein>
<feature type="binding site" description="in dimeric form" evidence="16">
    <location>
        <position position="209"/>
    </location>
    <ligand>
        <name>Ca(2+)</name>
        <dbReference type="ChEBI" id="CHEBI:29108"/>
        <label>1</label>
    </ligand>
</feature>
<keyword evidence="19" id="KW-1185">Reference proteome</keyword>
<dbReference type="EC" id="3.1.1.4" evidence="17"/>
<feature type="binding site" description="in dimeric form" evidence="16">
    <location>
        <position position="256"/>
    </location>
    <ligand>
        <name>Ca(2+)</name>
        <dbReference type="ChEBI" id="CHEBI:29108"/>
        <label>1</label>
    </ligand>
</feature>
<dbReference type="GO" id="GO:0008970">
    <property type="term" value="F:phospholipase A1 activity"/>
    <property type="evidence" value="ECO:0007669"/>
    <property type="project" value="UniProtKB-EC"/>
</dbReference>
<comment type="catalytic activity">
    <reaction evidence="2 17">
        <text>a 1,2-diacyl-sn-glycero-3-phosphocholine + H2O = a 1-acyl-sn-glycero-3-phosphocholine + a fatty acid + H(+)</text>
        <dbReference type="Rhea" id="RHEA:15801"/>
        <dbReference type="ChEBI" id="CHEBI:15377"/>
        <dbReference type="ChEBI" id="CHEBI:15378"/>
        <dbReference type="ChEBI" id="CHEBI:28868"/>
        <dbReference type="ChEBI" id="CHEBI:57643"/>
        <dbReference type="ChEBI" id="CHEBI:58168"/>
        <dbReference type="EC" id="3.1.1.4"/>
    </reaction>
</comment>
<dbReference type="GO" id="GO:0009279">
    <property type="term" value="C:cell outer membrane"/>
    <property type="evidence" value="ECO:0007669"/>
    <property type="project" value="UniProtKB-SubCell"/>
</dbReference>
<reference evidence="18 19" key="1">
    <citation type="submission" date="2019-03" db="EMBL/GenBank/DDBJ databases">
        <title>Ramlibacter sp. 18x22-1, whole genome shotgun sequence.</title>
        <authorList>
            <person name="Zhang X."/>
            <person name="Feng G."/>
            <person name="Zhu H."/>
        </authorList>
    </citation>
    <scope>NUCLEOTIDE SEQUENCE [LARGE SCALE GENOMIC DNA]</scope>
    <source>
        <strain evidence="18 19">18x22-1</strain>
    </source>
</reference>
<dbReference type="RefSeq" id="WP_135251045.1">
    <property type="nucleotide sequence ID" value="NZ_SMLK01000006.1"/>
</dbReference>
<dbReference type="GO" id="GO:0016042">
    <property type="term" value="P:lipid catabolic process"/>
    <property type="evidence" value="ECO:0007669"/>
    <property type="project" value="UniProtKB-KW"/>
</dbReference>
<dbReference type="EC" id="3.1.1.32" evidence="17"/>
<dbReference type="InterPro" id="IPR036541">
    <property type="entry name" value="PLipase_A1_sf"/>
</dbReference>
<evidence type="ECO:0000256" key="7">
    <source>
        <dbReference type="ARBA" id="ARBA00022723"/>
    </source>
</evidence>
<comment type="similarity">
    <text evidence="3 17">Belongs to the phospholipase A1 family.</text>
</comment>
<keyword evidence="8 17" id="KW-0732">Signal</keyword>
<evidence type="ECO:0000256" key="17">
    <source>
        <dbReference type="RuleBase" id="RU366027"/>
    </source>
</evidence>
<feature type="signal peptide" evidence="17">
    <location>
        <begin position="1"/>
        <end position="25"/>
    </location>
</feature>
<evidence type="ECO:0000256" key="6">
    <source>
        <dbReference type="ARBA" id="ARBA00022692"/>
    </source>
</evidence>
<dbReference type="SUPFAM" id="SSF56931">
    <property type="entry name" value="Outer membrane phospholipase A (OMPLA)"/>
    <property type="match status" value="1"/>
</dbReference>
<evidence type="ECO:0000256" key="1">
    <source>
        <dbReference type="ARBA" id="ARBA00000111"/>
    </source>
</evidence>
<evidence type="ECO:0000313" key="19">
    <source>
        <dbReference type="Proteomes" id="UP000297839"/>
    </source>
</evidence>
<evidence type="ECO:0000256" key="4">
    <source>
        <dbReference type="ARBA" id="ARBA00011702"/>
    </source>
</evidence>
<dbReference type="Gene3D" id="2.40.230.10">
    <property type="entry name" value="Phospholipase A1"/>
    <property type="match status" value="1"/>
</dbReference>
<keyword evidence="11 17" id="KW-0442">Lipid degradation</keyword>
<accession>A0A4Z0BGB9</accession>
<evidence type="ECO:0000256" key="5">
    <source>
        <dbReference type="ARBA" id="ARBA00022452"/>
    </source>
</evidence>
<comment type="caution">
    <text evidence="18">The sequence shown here is derived from an EMBL/GenBank/DDBJ whole genome shotgun (WGS) entry which is preliminary data.</text>
</comment>
<comment type="function">
    <text evidence="17">Hydrolysis of phosphatidylcholine with phospholipase A2 (EC 3.1.1.4) and phospholipase A1 (EC 3.1.1.32) activities.</text>
</comment>
<evidence type="ECO:0000256" key="16">
    <source>
        <dbReference type="PIRSR" id="PIRSR603187-2"/>
    </source>
</evidence>
<dbReference type="PANTHER" id="PTHR40457">
    <property type="entry name" value="PHOSPHOLIPASE A1"/>
    <property type="match status" value="1"/>
</dbReference>
<keyword evidence="7 16" id="KW-0479">Metal-binding</keyword>
<organism evidence="18 19">
    <name type="scientific">Ramlibacter humi</name>
    <dbReference type="NCBI Taxonomy" id="2530451"/>
    <lineage>
        <taxon>Bacteria</taxon>
        <taxon>Pseudomonadati</taxon>
        <taxon>Pseudomonadota</taxon>
        <taxon>Betaproteobacteria</taxon>
        <taxon>Burkholderiales</taxon>
        <taxon>Comamonadaceae</taxon>
        <taxon>Ramlibacter</taxon>
    </lineage>
</organism>
<dbReference type="CDD" id="cd00541">
    <property type="entry name" value="OMPLA"/>
    <property type="match status" value="1"/>
</dbReference>
<proteinExistence type="inferred from homology"/>
<keyword evidence="14 17" id="KW-0998">Cell outer membrane</keyword>
<dbReference type="EMBL" id="SMLK01000006">
    <property type="protein sequence ID" value="TFY98352.1"/>
    <property type="molecule type" value="Genomic_DNA"/>
</dbReference>
<name>A0A4Z0BGB9_9BURK</name>
<evidence type="ECO:0000256" key="11">
    <source>
        <dbReference type="ARBA" id="ARBA00022963"/>
    </source>
</evidence>
<dbReference type="InterPro" id="IPR003187">
    <property type="entry name" value="PLipase_A1"/>
</dbReference>
<feature type="active site" description="Proton acceptor" evidence="15">
    <location>
        <position position="246"/>
    </location>
</feature>
<keyword evidence="10 16" id="KW-0106">Calcium</keyword>
<gene>
    <name evidence="18" type="ORF">EZ216_17345</name>
</gene>
<evidence type="ECO:0000256" key="8">
    <source>
        <dbReference type="ARBA" id="ARBA00022729"/>
    </source>
</evidence>
<dbReference type="Proteomes" id="UP000297839">
    <property type="component" value="Unassembled WGS sequence"/>
</dbReference>
<dbReference type="PRINTS" id="PR01486">
    <property type="entry name" value="PHPHLIPASEA1"/>
</dbReference>
<feature type="binding site" description="in dimeric form" evidence="16">
    <location>
        <position position="291"/>
    </location>
    <ligand>
        <name>Ca(2+)</name>
        <dbReference type="ChEBI" id="CHEBI:29108"/>
        <label>1</label>
    </ligand>
</feature>
<keyword evidence="5" id="KW-1134">Transmembrane beta strand</keyword>
<feature type="chain" id="PRO_5021476710" description="Phospholipase A1" evidence="17">
    <location>
        <begin position="26"/>
        <end position="381"/>
    </location>
</feature>
<keyword evidence="12 17" id="KW-0443">Lipid metabolism</keyword>
<evidence type="ECO:0000256" key="13">
    <source>
        <dbReference type="ARBA" id="ARBA00023136"/>
    </source>
</evidence>
<evidence type="ECO:0000256" key="12">
    <source>
        <dbReference type="ARBA" id="ARBA00023098"/>
    </source>
</evidence>
<dbReference type="AlphaFoldDB" id="A0A4Z0BGB9"/>
<dbReference type="Pfam" id="PF02253">
    <property type="entry name" value="PLA1"/>
    <property type="match status" value="1"/>
</dbReference>
<keyword evidence="13" id="KW-0472">Membrane</keyword>
<dbReference type="PANTHER" id="PTHR40457:SF1">
    <property type="entry name" value="PHOSPHOLIPASE A1"/>
    <property type="match status" value="1"/>
</dbReference>
<feature type="active site" description="Nucleophile" evidence="15">
    <location>
        <position position="248"/>
    </location>
</feature>
<comment type="catalytic activity">
    <reaction evidence="1 17">
        <text>a 1,2-diacyl-sn-glycero-3-phosphocholine + H2O = a 2-acyl-sn-glycero-3-phosphocholine + a fatty acid + H(+)</text>
        <dbReference type="Rhea" id="RHEA:18689"/>
        <dbReference type="ChEBI" id="CHEBI:15377"/>
        <dbReference type="ChEBI" id="CHEBI:15378"/>
        <dbReference type="ChEBI" id="CHEBI:28868"/>
        <dbReference type="ChEBI" id="CHEBI:57643"/>
        <dbReference type="ChEBI" id="CHEBI:57875"/>
        <dbReference type="EC" id="3.1.1.32"/>
    </reaction>
</comment>
<dbReference type="OrthoDB" id="188433at2"/>